<protein>
    <recommendedName>
        <fullName evidence="4">Tubulin/FtsZ GTPase domain-containing protein</fullName>
    </recommendedName>
</protein>
<name>A0A0F8XW96_9ZZZZ</name>
<dbReference type="PANTHER" id="PTHR30314">
    <property type="entry name" value="CELL DIVISION PROTEIN FTSZ-RELATED"/>
    <property type="match status" value="1"/>
</dbReference>
<dbReference type="GO" id="GO:0005525">
    <property type="term" value="F:GTP binding"/>
    <property type="evidence" value="ECO:0007669"/>
    <property type="project" value="UniProtKB-KW"/>
</dbReference>
<dbReference type="CDD" id="cd02201">
    <property type="entry name" value="FtsZ_type1"/>
    <property type="match status" value="1"/>
</dbReference>
<dbReference type="GO" id="GO:0032153">
    <property type="term" value="C:cell division site"/>
    <property type="evidence" value="ECO:0007669"/>
    <property type="project" value="TreeGrafter"/>
</dbReference>
<keyword evidence="2" id="KW-0547">Nucleotide-binding</keyword>
<evidence type="ECO:0000256" key="2">
    <source>
        <dbReference type="ARBA" id="ARBA00022741"/>
    </source>
</evidence>
<dbReference type="GO" id="GO:0051301">
    <property type="term" value="P:cell division"/>
    <property type="evidence" value="ECO:0007669"/>
    <property type="project" value="TreeGrafter"/>
</dbReference>
<keyword evidence="3" id="KW-0342">GTP-binding</keyword>
<dbReference type="Gene3D" id="3.40.50.1440">
    <property type="entry name" value="Tubulin/FtsZ, GTPase domain"/>
    <property type="match status" value="1"/>
</dbReference>
<feature type="non-terminal residue" evidence="5">
    <location>
        <position position="252"/>
    </location>
</feature>
<proteinExistence type="inferred from homology"/>
<dbReference type="InterPro" id="IPR036525">
    <property type="entry name" value="Tubulin/FtsZ_GTPase_sf"/>
</dbReference>
<dbReference type="SUPFAM" id="SSF55307">
    <property type="entry name" value="Tubulin C-terminal domain-like"/>
    <property type="match status" value="1"/>
</dbReference>
<dbReference type="EMBL" id="LAZR01056871">
    <property type="protein sequence ID" value="KKK73248.1"/>
    <property type="molecule type" value="Genomic_DNA"/>
</dbReference>
<gene>
    <name evidence="5" type="ORF">LCGC14_2895740</name>
</gene>
<dbReference type="SUPFAM" id="SSF52490">
    <property type="entry name" value="Tubulin nucleotide-binding domain-like"/>
    <property type="match status" value="1"/>
</dbReference>
<dbReference type="InterPro" id="IPR045061">
    <property type="entry name" value="FtsZ/CetZ"/>
</dbReference>
<sequence>MVLDFAQEAIENSEKHSINFDDLKAGKANIKVIGVGGMGSNAVTWLYNKGIEGATVYAVNTDALHLSVTKADEKILIGRELTRGLGAGGDPAKGREAAKESMTELKKAVSGADMVFVIGGMGGGTATGAAPIIAQLAKETGAIVLGVVTMPFEPEKTRIDKAEFGLQELRDQTNTAIVIDNTKLVDIAGQLPMEQAFAVANELISTMIKGIVETITLPSLINLDYADVSAIMKEGGVAVIGIGEADTQNRVS</sequence>
<organism evidence="5">
    <name type="scientific">marine sediment metagenome</name>
    <dbReference type="NCBI Taxonomy" id="412755"/>
    <lineage>
        <taxon>unclassified sequences</taxon>
        <taxon>metagenomes</taxon>
        <taxon>ecological metagenomes</taxon>
    </lineage>
</organism>
<comment type="caution">
    <text evidence="5">The sequence shown here is derived from an EMBL/GenBank/DDBJ whole genome shotgun (WGS) entry which is preliminary data.</text>
</comment>
<dbReference type="GO" id="GO:0005737">
    <property type="term" value="C:cytoplasm"/>
    <property type="evidence" value="ECO:0007669"/>
    <property type="project" value="TreeGrafter"/>
</dbReference>
<evidence type="ECO:0000313" key="5">
    <source>
        <dbReference type="EMBL" id="KKK73248.1"/>
    </source>
</evidence>
<dbReference type="PRINTS" id="PR00423">
    <property type="entry name" value="CELLDVISFTSZ"/>
</dbReference>
<evidence type="ECO:0000256" key="3">
    <source>
        <dbReference type="ARBA" id="ARBA00023134"/>
    </source>
</evidence>
<dbReference type="Pfam" id="PF00091">
    <property type="entry name" value="Tubulin"/>
    <property type="match status" value="1"/>
</dbReference>
<evidence type="ECO:0000259" key="4">
    <source>
        <dbReference type="SMART" id="SM00864"/>
    </source>
</evidence>
<dbReference type="SMART" id="SM00864">
    <property type="entry name" value="Tubulin"/>
    <property type="match status" value="1"/>
</dbReference>
<evidence type="ECO:0000256" key="1">
    <source>
        <dbReference type="ARBA" id="ARBA00009690"/>
    </source>
</evidence>
<dbReference type="GO" id="GO:0003924">
    <property type="term" value="F:GTPase activity"/>
    <property type="evidence" value="ECO:0007669"/>
    <property type="project" value="InterPro"/>
</dbReference>
<feature type="domain" description="Tubulin/FtsZ GTPase" evidence="4">
    <location>
        <begin position="29"/>
        <end position="219"/>
    </location>
</feature>
<reference evidence="5" key="1">
    <citation type="journal article" date="2015" name="Nature">
        <title>Complex archaea that bridge the gap between prokaryotes and eukaryotes.</title>
        <authorList>
            <person name="Spang A."/>
            <person name="Saw J.H."/>
            <person name="Jorgensen S.L."/>
            <person name="Zaremba-Niedzwiedzka K."/>
            <person name="Martijn J."/>
            <person name="Lind A.E."/>
            <person name="van Eijk R."/>
            <person name="Schleper C."/>
            <person name="Guy L."/>
            <person name="Ettema T.J."/>
        </authorList>
    </citation>
    <scope>NUCLEOTIDE SEQUENCE</scope>
</reference>
<comment type="similarity">
    <text evidence="1">Belongs to the FtsZ family.</text>
</comment>
<dbReference type="InterPro" id="IPR003008">
    <property type="entry name" value="Tubulin_FtsZ_GTPase"/>
</dbReference>
<dbReference type="PANTHER" id="PTHR30314:SF3">
    <property type="entry name" value="MITOCHONDRIAL DIVISION PROTEIN FSZA"/>
    <property type="match status" value="1"/>
</dbReference>
<dbReference type="InterPro" id="IPR008280">
    <property type="entry name" value="Tub_FtsZ_C"/>
</dbReference>
<accession>A0A0F8XW96</accession>
<dbReference type="AlphaFoldDB" id="A0A0F8XW96"/>
<dbReference type="InterPro" id="IPR000158">
    <property type="entry name" value="Cell_div_FtsZ"/>
</dbReference>
<dbReference type="NCBIfam" id="TIGR00065">
    <property type="entry name" value="ftsZ"/>
    <property type="match status" value="1"/>
</dbReference>